<organism evidence="2 3">
    <name type="scientific">Comamonas piscis</name>
    <dbReference type="NCBI Taxonomy" id="1562974"/>
    <lineage>
        <taxon>Bacteria</taxon>
        <taxon>Pseudomonadati</taxon>
        <taxon>Pseudomonadota</taxon>
        <taxon>Betaproteobacteria</taxon>
        <taxon>Burkholderiales</taxon>
        <taxon>Comamonadaceae</taxon>
        <taxon>Comamonas</taxon>
    </lineage>
</organism>
<protein>
    <submittedName>
        <fullName evidence="2">YaiO family outer membrane beta-barrel protein</fullName>
    </submittedName>
</protein>
<dbReference type="InterPro" id="IPR030887">
    <property type="entry name" value="Beta-barrel_YaiO"/>
</dbReference>
<dbReference type="PROSITE" id="PS51257">
    <property type="entry name" value="PROKAR_LIPOPROTEIN"/>
    <property type="match status" value="1"/>
</dbReference>
<dbReference type="AlphaFoldDB" id="A0A7G5EGS7"/>
<dbReference type="KEGG" id="cpis:HS961_10375"/>
<evidence type="ECO:0000313" key="2">
    <source>
        <dbReference type="EMBL" id="QMV73202.1"/>
    </source>
</evidence>
<dbReference type="Pfam" id="PF19413">
    <property type="entry name" value="YaiO"/>
    <property type="match status" value="1"/>
</dbReference>
<keyword evidence="3" id="KW-1185">Reference proteome</keyword>
<feature type="domain" description="YaiO beta-barrel" evidence="1">
    <location>
        <begin position="70"/>
        <end position="245"/>
    </location>
</feature>
<evidence type="ECO:0000259" key="1">
    <source>
        <dbReference type="Pfam" id="PF19413"/>
    </source>
</evidence>
<evidence type="ECO:0000313" key="3">
    <source>
        <dbReference type="Proteomes" id="UP000515240"/>
    </source>
</evidence>
<dbReference type="RefSeq" id="WP_182327674.1">
    <property type="nucleotide sequence ID" value="NZ_CP058554.1"/>
</dbReference>
<reference evidence="2 3" key="1">
    <citation type="journal article" date="2020" name="G3 (Bethesda)">
        <title>CeMbio - The Caenorhabditis elegans Microbiome Resource.</title>
        <authorList>
            <person name="Dirksen P."/>
            <person name="Assie A."/>
            <person name="Zimmermann J."/>
            <person name="Zhang F."/>
            <person name="Tietje A.M."/>
            <person name="Marsh S.A."/>
            <person name="Felix M.A."/>
            <person name="Shapira M."/>
            <person name="Kaleta C."/>
            <person name="Schulenburg H."/>
            <person name="Samuel B."/>
        </authorList>
    </citation>
    <scope>NUCLEOTIDE SEQUENCE [LARGE SCALE GENOMIC DNA]</scope>
    <source>
        <strain evidence="2 3">BIGb0172</strain>
    </source>
</reference>
<dbReference type="EMBL" id="CP058554">
    <property type="protein sequence ID" value="QMV73202.1"/>
    <property type="molecule type" value="Genomic_DNA"/>
</dbReference>
<name>A0A7G5EGS7_9BURK</name>
<dbReference type="NCBIfam" id="TIGR04390">
    <property type="entry name" value="OMP_YaiO_dom"/>
    <property type="match status" value="1"/>
</dbReference>
<gene>
    <name evidence="2" type="primary">yaiO</name>
    <name evidence="2" type="ORF">HS961_10375</name>
</gene>
<proteinExistence type="predicted"/>
<accession>A0A7G5EGS7</accession>
<sequence>MHRPSHTSSTLWGAHAPPLQLVVLTGLLGIGGACAAQVAPGVADLAAAQPLPLEAAASAPSPETAGSRGQIEAGVGIAHLKGASGDWRDGYVRAMYRVAPETTVNAELASQGHFHQRGTLGALSVLQDLSPRWFVMGGISGGTADFQYRMRVDLGGYRKWGDERRWVTGVSLMKGLSGDHVHRDVMLRLTAAYYAPAGWIAEGGLALNHSQPGAVNAARGFGVFTWGTRGQDLWSLRVDHGREAYLPAGAGIPAGGSVSFSSTEVIPQWRHWLGKDHGFVASLQYYRNPYYRRTGASVGLFFDF</sequence>
<dbReference type="Proteomes" id="UP000515240">
    <property type="component" value="Chromosome"/>
</dbReference>